<name>A0A6V8P0P7_9ACTN</name>
<sequence>MSKVPKEIREALKKETYRSSSIRSCTQIATSC</sequence>
<accession>A0A6V8P0P7</accession>
<comment type="caution">
    <text evidence="1">The sequence shown here is derived from an EMBL/GenBank/DDBJ whole genome shotgun (WGS) entry which is preliminary data.</text>
</comment>
<evidence type="ECO:0000313" key="1">
    <source>
        <dbReference type="EMBL" id="GFP26068.1"/>
    </source>
</evidence>
<evidence type="ECO:0000313" key="2">
    <source>
        <dbReference type="Proteomes" id="UP000543224"/>
    </source>
</evidence>
<reference evidence="1 2" key="1">
    <citation type="journal article" date="2020" name="Front. Microbiol.">
        <title>Single-cell genomics of novel Actinobacteria with the Wood-Ljungdahl pathway discovered in a serpentinizing system.</title>
        <authorList>
            <person name="Merino N."/>
            <person name="Kawai M."/>
            <person name="Boyd E.S."/>
            <person name="Colman D.R."/>
            <person name="McGlynn S.E."/>
            <person name="Nealson K.H."/>
            <person name="Kurokawa K."/>
            <person name="Hongoh Y."/>
        </authorList>
    </citation>
    <scope>NUCLEOTIDE SEQUENCE [LARGE SCALE GENOMIC DNA]</scope>
    <source>
        <strain evidence="1 2">S25</strain>
    </source>
</reference>
<dbReference type="EMBL" id="BLRX01000350">
    <property type="protein sequence ID" value="GFP26068.1"/>
    <property type="molecule type" value="Genomic_DNA"/>
</dbReference>
<proteinExistence type="predicted"/>
<feature type="non-terminal residue" evidence="1">
    <location>
        <position position="32"/>
    </location>
</feature>
<protein>
    <submittedName>
        <fullName evidence="1">Uncharacterized protein</fullName>
    </submittedName>
</protein>
<organism evidence="1 2">
    <name type="scientific">Candidatus Hakubella thermalkaliphila</name>
    <dbReference type="NCBI Taxonomy" id="2754717"/>
    <lineage>
        <taxon>Bacteria</taxon>
        <taxon>Bacillati</taxon>
        <taxon>Actinomycetota</taxon>
        <taxon>Actinomycetota incertae sedis</taxon>
        <taxon>Candidatus Hakubellales</taxon>
        <taxon>Candidatus Hakubellaceae</taxon>
        <taxon>Candidatus Hakubella</taxon>
    </lineage>
</organism>
<gene>
    <name evidence="1" type="ORF">HKBW3S25_01555</name>
</gene>
<dbReference type="Proteomes" id="UP000543224">
    <property type="component" value="Unassembled WGS sequence"/>
</dbReference>
<dbReference type="AlphaFoldDB" id="A0A6V8P0P7"/>